<accession>A0A0L0VJF2</accession>
<dbReference type="Proteomes" id="UP000054564">
    <property type="component" value="Unassembled WGS sequence"/>
</dbReference>
<evidence type="ECO:0000313" key="1">
    <source>
        <dbReference type="EMBL" id="KNE99124.1"/>
    </source>
</evidence>
<evidence type="ECO:0008006" key="3">
    <source>
        <dbReference type="Google" id="ProtNLM"/>
    </source>
</evidence>
<proteinExistence type="predicted"/>
<keyword evidence="2" id="KW-1185">Reference proteome</keyword>
<evidence type="ECO:0000313" key="2">
    <source>
        <dbReference type="Proteomes" id="UP000054564"/>
    </source>
</evidence>
<dbReference type="EMBL" id="AJIL01000049">
    <property type="protein sequence ID" value="KNE99124.1"/>
    <property type="molecule type" value="Genomic_DNA"/>
</dbReference>
<protein>
    <recommendedName>
        <fullName evidence="3">No apical meristem-associated C-terminal domain-containing protein</fullName>
    </recommendedName>
</protein>
<gene>
    <name evidence="1" type="ORF">PSTG_07603</name>
</gene>
<comment type="caution">
    <text evidence="1">The sequence shown here is derived from an EMBL/GenBank/DDBJ whole genome shotgun (WGS) entry which is preliminary data.</text>
</comment>
<sequence length="127" mass="14682">MEQECNKDGPTGDCFALSGNYKERKDVEMCKAWAAITEDSQVGTNQELKKFWARIHNVKNLNPNGRTLKDKLEMTQRTYKVDQGGSFPHIWCYNVLVKCAKWRTYCHHTIEKEAAQKKCAKIPNNND</sequence>
<dbReference type="AlphaFoldDB" id="A0A0L0VJF2"/>
<dbReference type="STRING" id="1165861.A0A0L0VJF2"/>
<name>A0A0L0VJF2_9BASI</name>
<organism evidence="1 2">
    <name type="scientific">Puccinia striiformis f. sp. tritici PST-78</name>
    <dbReference type="NCBI Taxonomy" id="1165861"/>
    <lineage>
        <taxon>Eukaryota</taxon>
        <taxon>Fungi</taxon>
        <taxon>Dikarya</taxon>
        <taxon>Basidiomycota</taxon>
        <taxon>Pucciniomycotina</taxon>
        <taxon>Pucciniomycetes</taxon>
        <taxon>Pucciniales</taxon>
        <taxon>Pucciniaceae</taxon>
        <taxon>Puccinia</taxon>
    </lineage>
</organism>
<reference evidence="2" key="1">
    <citation type="submission" date="2014-03" db="EMBL/GenBank/DDBJ databases">
        <title>The Genome Sequence of Puccinia striiformis f. sp. tritici PST-78.</title>
        <authorList>
            <consortium name="The Broad Institute Genome Sequencing Platform"/>
            <person name="Cuomo C."/>
            <person name="Hulbert S."/>
            <person name="Chen X."/>
            <person name="Walker B."/>
            <person name="Young S.K."/>
            <person name="Zeng Q."/>
            <person name="Gargeya S."/>
            <person name="Fitzgerald M."/>
            <person name="Haas B."/>
            <person name="Abouelleil A."/>
            <person name="Alvarado L."/>
            <person name="Arachchi H.M."/>
            <person name="Berlin A.M."/>
            <person name="Chapman S.B."/>
            <person name="Goldberg J."/>
            <person name="Griggs A."/>
            <person name="Gujja S."/>
            <person name="Hansen M."/>
            <person name="Howarth C."/>
            <person name="Imamovic A."/>
            <person name="Larimer J."/>
            <person name="McCowan C."/>
            <person name="Montmayeur A."/>
            <person name="Murphy C."/>
            <person name="Neiman D."/>
            <person name="Pearson M."/>
            <person name="Priest M."/>
            <person name="Roberts A."/>
            <person name="Saif S."/>
            <person name="Shea T."/>
            <person name="Sisk P."/>
            <person name="Sykes S."/>
            <person name="Wortman J."/>
            <person name="Nusbaum C."/>
            <person name="Birren B."/>
        </authorList>
    </citation>
    <scope>NUCLEOTIDE SEQUENCE [LARGE SCALE GENOMIC DNA]</scope>
    <source>
        <strain evidence="2">race PST-78</strain>
    </source>
</reference>